<evidence type="ECO:0000313" key="1">
    <source>
        <dbReference type="EMBL" id="GAK73978.1"/>
    </source>
</evidence>
<dbReference type="Proteomes" id="UP000028900">
    <property type="component" value="Unassembled WGS sequence"/>
</dbReference>
<keyword evidence="2" id="KW-1185">Reference proteome</keyword>
<dbReference type="EMBL" id="BBIY01000034">
    <property type="protein sequence ID" value="GAK73978.1"/>
    <property type="molecule type" value="Genomic_DNA"/>
</dbReference>
<organism evidence="1 2">
    <name type="scientific">'Chrysanthemum coronarium' phytoplasma</name>
    <dbReference type="NCBI Taxonomy" id="1520703"/>
    <lineage>
        <taxon>Bacteria</taxon>
        <taxon>Bacillati</taxon>
        <taxon>Mycoplasmatota</taxon>
        <taxon>Mollicutes</taxon>
        <taxon>Acholeplasmatales</taxon>
        <taxon>Acholeplasmataceae</taxon>
        <taxon>Candidatus Phytoplasma</taxon>
        <taxon>16SrI (Aster yellows group)</taxon>
    </lineage>
</organism>
<gene>
    <name evidence="1" type="ORF">OYV_04630</name>
</gene>
<reference evidence="1 2" key="2">
    <citation type="journal article" date="2014" name="Genome Announc.">
        <title>Draft Genome Sequence of 'Candidatus Phytoplasma asteris' Strain OY-V, an Unculturable Plant-Pathogenic Bacterium.</title>
        <authorList>
            <person name="Kakizawa S."/>
            <person name="Makino A."/>
            <person name="Ishii Y."/>
            <person name="Tamaki H."/>
            <person name="Kamagata Y."/>
        </authorList>
    </citation>
    <scope>NUCLEOTIDE SEQUENCE [LARGE SCALE GENOMIC DNA]</scope>
    <source>
        <strain evidence="1 2">OY-V</strain>
    </source>
</reference>
<sequence>MALNYTNKNIIKDLMIQNKDNTEEFQKLKSYDLFLGGQLIHFDKQIKQLEEEIKSLQNNISYHPPNRKLCFLIYMV</sequence>
<accession>A0ABQ0J441</accession>
<evidence type="ECO:0000313" key="2">
    <source>
        <dbReference type="Proteomes" id="UP000028900"/>
    </source>
</evidence>
<reference evidence="2" key="1">
    <citation type="journal article" date="2014" name="Genome Announc.">
        <title>Draft Genome Sequence of ''Candidatus Phytoplasma asteris'' Strain OY-V, an Unculturable Plant-Pathogenic Bacterium.</title>
        <authorList>
            <person name="Kakizawa S."/>
            <person name="Makino A."/>
            <person name="Ishii Y."/>
            <person name="Tamaki H."/>
            <person name="Kamagata Y."/>
        </authorList>
    </citation>
    <scope>NUCLEOTIDE SEQUENCE [LARGE SCALE GENOMIC DNA]</scope>
    <source>
        <strain evidence="2">OY-V</strain>
    </source>
</reference>
<dbReference type="RefSeq" id="WP_052360402.1">
    <property type="nucleotide sequence ID" value="NZ_BBIY01000034.1"/>
</dbReference>
<comment type="caution">
    <text evidence="1">The sequence shown here is derived from an EMBL/GenBank/DDBJ whole genome shotgun (WGS) entry which is preliminary data.</text>
</comment>
<protein>
    <submittedName>
        <fullName evidence="1">IMP dehydrogenase/GMP reductase</fullName>
    </submittedName>
</protein>
<proteinExistence type="predicted"/>
<name>A0ABQ0J441_9MOLU</name>